<sequence>MKSVDELVKEYREMTDVNKEDYVTTKKLQDNHVEDEDKSVKWNKEFVKKNNELHLAQNKAYRSAQSDKRERFEKELIASFADDEGLSIEEANIIFGYAWQQSHSSGYYEVMGTASEVAYVVNQIKELDKK</sequence>
<reference evidence="1 2" key="1">
    <citation type="submission" date="2014-08" db="EMBL/GenBank/DDBJ databases">
        <title>Complete genome of a marine bacteria Jeotgalibacillus malaysiensis.</title>
        <authorList>
            <person name="Yaakop A.S."/>
            <person name="Chan K.-G."/>
            <person name="Goh K.M."/>
        </authorList>
    </citation>
    <scope>NUCLEOTIDE SEQUENCE [LARGE SCALE GENOMIC DNA]</scope>
    <source>
        <strain evidence="1 2">D5</strain>
        <plasmid evidence="2">Plasmid</plasmid>
    </source>
</reference>
<protein>
    <submittedName>
        <fullName evidence="1">Uncharacterized protein</fullName>
    </submittedName>
</protein>
<gene>
    <name evidence="1" type="ORF">JMA_41960</name>
</gene>
<organism evidence="1 2">
    <name type="scientific">Jeotgalibacillus malaysiensis</name>
    <dbReference type="NCBI Taxonomy" id="1508404"/>
    <lineage>
        <taxon>Bacteria</taxon>
        <taxon>Bacillati</taxon>
        <taxon>Bacillota</taxon>
        <taxon>Bacilli</taxon>
        <taxon>Bacillales</taxon>
        <taxon>Caryophanaceae</taxon>
        <taxon>Jeotgalibacillus</taxon>
    </lineage>
</organism>
<dbReference type="HOGENOM" id="CLU_1935213_0_0_9"/>
<keyword evidence="2" id="KW-1185">Reference proteome</keyword>
<keyword evidence="1" id="KW-0614">Plasmid</keyword>
<dbReference type="AlphaFoldDB" id="A0A0B5AYC4"/>
<evidence type="ECO:0000313" key="1">
    <source>
        <dbReference type="EMBL" id="AJD93513.1"/>
    </source>
</evidence>
<proteinExistence type="predicted"/>
<accession>A0A0B5AYC4</accession>
<dbReference type="EMBL" id="CP009417">
    <property type="protein sequence ID" value="AJD93513.1"/>
    <property type="molecule type" value="Genomic_DNA"/>
</dbReference>
<dbReference type="KEGG" id="jeo:JMA_41960"/>
<dbReference type="BioCyc" id="JESP1508404:G14D9-13480-MONOMER"/>
<evidence type="ECO:0000313" key="2">
    <source>
        <dbReference type="Proteomes" id="UP000031449"/>
    </source>
</evidence>
<dbReference type="Proteomes" id="UP000031449">
    <property type="component" value="Plasmid unnamed"/>
</dbReference>
<name>A0A0B5AYC4_9BACL</name>
<geneLocation type="plasmid" evidence="2"/>